<evidence type="ECO:0000256" key="4">
    <source>
        <dbReference type="ARBA" id="ARBA00022989"/>
    </source>
</evidence>
<evidence type="ECO:0000256" key="2">
    <source>
        <dbReference type="ARBA" id="ARBA00022448"/>
    </source>
</evidence>
<comment type="caution">
    <text evidence="6">Lacks conserved residue(s) required for the propagation of feature annotation.</text>
</comment>
<feature type="transmembrane region" description="Helical" evidence="6">
    <location>
        <begin position="419"/>
        <end position="446"/>
    </location>
</feature>
<feature type="transmembrane region" description="Helical" evidence="6">
    <location>
        <begin position="495"/>
        <end position="516"/>
    </location>
</feature>
<protein>
    <recommendedName>
        <fullName evidence="6">Probable purine permease</fullName>
    </recommendedName>
</protein>
<dbReference type="PANTHER" id="PTHR31376:SF51">
    <property type="entry name" value="PURINE PERMEASE 1-LIKE"/>
    <property type="match status" value="1"/>
</dbReference>
<dbReference type="InterPro" id="IPR030182">
    <property type="entry name" value="PUP_plant"/>
</dbReference>
<keyword evidence="4 6" id="KW-1133">Transmembrane helix</keyword>
<dbReference type="STRING" id="49451.A0A314LBB1"/>
<dbReference type="GO" id="GO:0015211">
    <property type="term" value="F:purine nucleoside transmembrane transporter activity"/>
    <property type="evidence" value="ECO:0007669"/>
    <property type="project" value="UniProtKB-UniRule"/>
</dbReference>
<dbReference type="Gramene" id="OIT38862">
    <property type="protein sequence ID" value="OIT38862"/>
    <property type="gene ID" value="A4A49_05488"/>
</dbReference>
<keyword evidence="5 6" id="KW-0472">Membrane</keyword>
<dbReference type="Pfam" id="PF14223">
    <property type="entry name" value="Retrotran_gag_2"/>
    <property type="match status" value="1"/>
</dbReference>
<dbReference type="GO" id="GO:0005345">
    <property type="term" value="F:purine nucleobase transmembrane transporter activity"/>
    <property type="evidence" value="ECO:0007669"/>
    <property type="project" value="UniProtKB-UniRule"/>
</dbReference>
<comment type="similarity">
    <text evidence="1 6">Belongs to the purine permeases (TC 2.A.7.14) family.</text>
</comment>
<evidence type="ECO:0000256" key="3">
    <source>
        <dbReference type="ARBA" id="ARBA00022692"/>
    </source>
</evidence>
<dbReference type="AlphaFoldDB" id="A0A314LBB1"/>
<organism evidence="7 8">
    <name type="scientific">Nicotiana attenuata</name>
    <name type="common">Coyote tobacco</name>
    <dbReference type="NCBI Taxonomy" id="49451"/>
    <lineage>
        <taxon>Eukaryota</taxon>
        <taxon>Viridiplantae</taxon>
        <taxon>Streptophyta</taxon>
        <taxon>Embryophyta</taxon>
        <taxon>Tracheophyta</taxon>
        <taxon>Spermatophyta</taxon>
        <taxon>Magnoliopsida</taxon>
        <taxon>eudicotyledons</taxon>
        <taxon>Gunneridae</taxon>
        <taxon>Pentapetalae</taxon>
        <taxon>asterids</taxon>
        <taxon>lamiids</taxon>
        <taxon>Solanales</taxon>
        <taxon>Solanaceae</taxon>
        <taxon>Nicotianoideae</taxon>
        <taxon>Nicotianeae</taxon>
        <taxon>Nicotiana</taxon>
    </lineage>
</organism>
<evidence type="ECO:0000256" key="6">
    <source>
        <dbReference type="RuleBase" id="RU368015"/>
    </source>
</evidence>
<comment type="subcellular location">
    <subcellularLocation>
        <location evidence="6">Membrane</location>
        <topology evidence="6">Multi-pass membrane protein</topology>
    </subcellularLocation>
</comment>
<feature type="transmembrane region" description="Helical" evidence="6">
    <location>
        <begin position="321"/>
        <end position="341"/>
    </location>
</feature>
<keyword evidence="8" id="KW-1185">Reference proteome</keyword>
<keyword evidence="3 6" id="KW-0812">Transmembrane</keyword>
<reference evidence="7" key="1">
    <citation type="submission" date="2016-11" db="EMBL/GenBank/DDBJ databases">
        <title>The genome of Nicotiana attenuata.</title>
        <authorList>
            <person name="Xu S."/>
            <person name="Brockmoeller T."/>
            <person name="Gaquerel E."/>
            <person name="Navarro A."/>
            <person name="Kuhl H."/>
            <person name="Gase K."/>
            <person name="Ling Z."/>
            <person name="Zhou W."/>
            <person name="Kreitzer C."/>
            <person name="Stanke M."/>
            <person name="Tang H."/>
            <person name="Lyons E."/>
            <person name="Pandey P."/>
            <person name="Pandey S.P."/>
            <person name="Timmermann B."/>
            <person name="Baldwin I.T."/>
        </authorList>
    </citation>
    <scope>NUCLEOTIDE SEQUENCE [LARGE SCALE GENOMIC DNA]</scope>
    <source>
        <strain evidence="7">UT</strain>
    </source>
</reference>
<proteinExistence type="inferred from homology"/>
<name>A0A314LBB1_NICAT</name>
<feature type="transmembrane region" description="Helical" evidence="6">
    <location>
        <begin position="286"/>
        <end position="309"/>
    </location>
</feature>
<comment type="caution">
    <text evidence="7">The sequence shown here is derived from an EMBL/GenBank/DDBJ whole genome shotgun (WGS) entry which is preliminary data.</text>
</comment>
<dbReference type="EMBL" id="MJEQ01000165">
    <property type="protein sequence ID" value="OIT38862.1"/>
    <property type="molecule type" value="Genomic_DNA"/>
</dbReference>
<dbReference type="PANTHER" id="PTHR31376">
    <property type="entry name" value="OS09G0467300 PROTEIN-RELATED"/>
    <property type="match status" value="1"/>
</dbReference>
<gene>
    <name evidence="7" type="primary">PUP1_10</name>
    <name evidence="7" type="ORF">A4A49_05488</name>
</gene>
<evidence type="ECO:0000313" key="8">
    <source>
        <dbReference type="Proteomes" id="UP000187609"/>
    </source>
</evidence>
<dbReference type="Pfam" id="PF16913">
    <property type="entry name" value="PUNUT"/>
    <property type="match status" value="1"/>
</dbReference>
<evidence type="ECO:0000256" key="5">
    <source>
        <dbReference type="ARBA" id="ARBA00023136"/>
    </source>
</evidence>
<feature type="transmembrane region" description="Helical" evidence="6">
    <location>
        <begin position="353"/>
        <end position="375"/>
    </location>
</feature>
<accession>A0A314LBB1</accession>
<evidence type="ECO:0000313" key="7">
    <source>
        <dbReference type="EMBL" id="OIT38862.1"/>
    </source>
</evidence>
<dbReference type="Proteomes" id="UP000187609">
    <property type="component" value="Unassembled WGS sequence"/>
</dbReference>
<feature type="transmembrane region" description="Helical" evidence="6">
    <location>
        <begin position="467"/>
        <end position="489"/>
    </location>
</feature>
<evidence type="ECO:0000256" key="1">
    <source>
        <dbReference type="ARBA" id="ARBA00006213"/>
    </source>
</evidence>
<sequence>MTTATVSGHTTVADHTSLLVGSHPLSFAATSIPAPLISANYASNPSLIQSLGSLPPSTLPTFSMGAPPTNHMLGPSDNQTIPSLPSLHPPFDTSLPNSFVNQIINPTPSSIISSQPNTYSSAQSSLINITSSLQASVKLTSSNYQTWYSQWRSILIGYGFTHFVTIQPSTQQVRSDYRYRQDQLLRSSIIATLSTEVLPLVNTAETSYDVWTTLHTMYARPSRSRILSLKESLSRATKGSQSMSSYLQYVKQLVTTLNSSGANLTMDDVTLHVLQGLPSEYRGSRVWFSSWLQTAGWPFTLIPLAILYFYRRKSGGTNAKYYLITPRIFIASFIIGIVTGLDDFLYSWGGSKLPVSTSSLVLAAQLAFTAIGVRSNGDRPEGVTSKAYIIGFMMTLLAAALYGVILPCIELIYLKAKQAITATLVLEIQMVMCFAATAFCTVGMIVNNDFKAISREAKQFNLGEARYYTVVVWTIIVWQCFFVGVIGVIYCSSSLMSGVMIAVLLPVTEVLAVVFFRENFSGEKGLALFLSHWGFVSYFYVEFRQSKKQNKSPKTEMTTAHTESV</sequence>
<feature type="transmembrane region" description="Helical" evidence="6">
    <location>
        <begin position="387"/>
        <end position="413"/>
    </location>
</feature>
<keyword evidence="2 6" id="KW-0813">Transport</keyword>
<dbReference type="GO" id="GO:0016020">
    <property type="term" value="C:membrane"/>
    <property type="evidence" value="ECO:0007669"/>
    <property type="project" value="UniProtKB-SubCell"/>
</dbReference>